<dbReference type="PANTHER" id="PTHR10836">
    <property type="entry name" value="GLYCERALDEHYDE 3-PHOSPHATE DEHYDROGENASE"/>
    <property type="match status" value="1"/>
</dbReference>
<keyword evidence="6 14" id="KW-0560">Oxidoreductase</keyword>
<comment type="subcellular location">
    <subcellularLocation>
        <location evidence="1">Cytoplasm</location>
    </subcellularLocation>
</comment>
<evidence type="ECO:0000256" key="4">
    <source>
        <dbReference type="ARBA" id="ARBA00011881"/>
    </source>
</evidence>
<dbReference type="PRINTS" id="PR00078">
    <property type="entry name" value="G3PDHDRGNASE"/>
</dbReference>
<dbReference type="PROSITE" id="PS00071">
    <property type="entry name" value="GAPDH"/>
    <property type="match status" value="1"/>
</dbReference>
<dbReference type="PIRSF" id="PIRSF000149">
    <property type="entry name" value="GAP_DH"/>
    <property type="match status" value="1"/>
</dbReference>
<feature type="active site" description="Nucleophile" evidence="9">
    <location>
        <position position="152"/>
    </location>
</feature>
<evidence type="ECO:0000256" key="7">
    <source>
        <dbReference type="ARBA" id="ARBA00023027"/>
    </source>
</evidence>
<evidence type="ECO:0000256" key="8">
    <source>
        <dbReference type="ARBA" id="ARBA00023152"/>
    </source>
</evidence>
<feature type="binding site" evidence="10">
    <location>
        <position position="182"/>
    </location>
    <ligand>
        <name>D-glyceraldehyde 3-phosphate</name>
        <dbReference type="ChEBI" id="CHEBI:59776"/>
    </ligand>
</feature>
<keyword evidence="17" id="KW-1185">Reference proteome</keyword>
<evidence type="ECO:0000256" key="9">
    <source>
        <dbReference type="PIRSR" id="PIRSR000149-1"/>
    </source>
</evidence>
<comment type="similarity">
    <text evidence="3 13">Belongs to the glyceraldehyde-3-phosphate dehydrogenase family.</text>
</comment>
<feature type="binding site" evidence="10">
    <location>
        <begin position="151"/>
        <end position="153"/>
    </location>
    <ligand>
        <name>D-glyceraldehyde 3-phosphate</name>
        <dbReference type="ChEBI" id="CHEBI:59776"/>
    </ligand>
</feature>
<comment type="catalytic activity">
    <reaction evidence="14">
        <text>D-glyceraldehyde 3-phosphate + phosphate + NAD(+) = (2R)-3-phospho-glyceroyl phosphate + NADH + H(+)</text>
        <dbReference type="Rhea" id="RHEA:10300"/>
        <dbReference type="ChEBI" id="CHEBI:15378"/>
        <dbReference type="ChEBI" id="CHEBI:43474"/>
        <dbReference type="ChEBI" id="CHEBI:57540"/>
        <dbReference type="ChEBI" id="CHEBI:57604"/>
        <dbReference type="ChEBI" id="CHEBI:57945"/>
        <dbReference type="ChEBI" id="CHEBI:59776"/>
        <dbReference type="EC" id="1.2.1.12"/>
    </reaction>
</comment>
<accession>A0A8X7MR94</accession>
<feature type="binding site" evidence="10">
    <location>
        <begin position="211"/>
        <end position="212"/>
    </location>
    <ligand>
        <name>D-glyceraldehyde 3-phosphate</name>
        <dbReference type="ChEBI" id="CHEBI:59776"/>
    </ligand>
</feature>
<evidence type="ECO:0000256" key="6">
    <source>
        <dbReference type="ARBA" id="ARBA00023002"/>
    </source>
</evidence>
<evidence type="ECO:0000259" key="15">
    <source>
        <dbReference type="SMART" id="SM00846"/>
    </source>
</evidence>
<dbReference type="Gene3D" id="3.40.50.720">
    <property type="entry name" value="NAD(P)-binding Rossmann-like Domain"/>
    <property type="match status" value="1"/>
</dbReference>
<feature type="binding site" evidence="11">
    <location>
        <begin position="13"/>
        <end position="14"/>
    </location>
    <ligand>
        <name>NAD(+)</name>
        <dbReference type="ChEBI" id="CHEBI:57540"/>
    </ligand>
</feature>
<dbReference type="CDD" id="cd18126">
    <property type="entry name" value="GAPDH_I_C"/>
    <property type="match status" value="1"/>
</dbReference>
<evidence type="ECO:0000256" key="13">
    <source>
        <dbReference type="RuleBase" id="RU000397"/>
    </source>
</evidence>
<evidence type="ECO:0000313" key="16">
    <source>
        <dbReference type="EMBL" id="KAE8245677.1"/>
    </source>
</evidence>
<dbReference type="GO" id="GO:0006006">
    <property type="term" value="P:glucose metabolic process"/>
    <property type="evidence" value="ECO:0007669"/>
    <property type="project" value="InterPro"/>
</dbReference>
<reference evidence="16" key="2">
    <citation type="journal article" date="2019" name="IMA Fungus">
        <title>Genome sequencing and comparison of five Tilletia species to identify candidate genes for the detection of regulated species infecting wheat.</title>
        <authorList>
            <person name="Nguyen H.D.T."/>
            <person name="Sultana T."/>
            <person name="Kesanakurti P."/>
            <person name="Hambleton S."/>
        </authorList>
    </citation>
    <scope>NUCLEOTIDE SEQUENCE</scope>
    <source>
        <strain evidence="16">DAOMC 236426</strain>
    </source>
</reference>
<evidence type="ECO:0000256" key="12">
    <source>
        <dbReference type="PIRSR" id="PIRSR000149-4"/>
    </source>
</evidence>
<dbReference type="InterPro" id="IPR020831">
    <property type="entry name" value="GlycerAld/Erythrose_P_DH"/>
</dbReference>
<dbReference type="Gene3D" id="3.30.360.10">
    <property type="entry name" value="Dihydrodipicolinate Reductase, domain 2"/>
    <property type="match status" value="1"/>
</dbReference>
<dbReference type="Pfam" id="PF02800">
    <property type="entry name" value="Gp_dh_C"/>
    <property type="match status" value="1"/>
</dbReference>
<dbReference type="GO" id="GO:0051287">
    <property type="term" value="F:NAD binding"/>
    <property type="evidence" value="ECO:0007669"/>
    <property type="project" value="UniProtKB-UniRule"/>
</dbReference>
<dbReference type="InterPro" id="IPR020829">
    <property type="entry name" value="GlycerAld_3-P_DH_cat"/>
</dbReference>
<dbReference type="NCBIfam" id="TIGR01534">
    <property type="entry name" value="GAPDH-I"/>
    <property type="match status" value="1"/>
</dbReference>
<evidence type="ECO:0000256" key="2">
    <source>
        <dbReference type="ARBA" id="ARBA00004869"/>
    </source>
</evidence>
<protein>
    <recommendedName>
        <fullName evidence="14">Glyceraldehyde-3-phosphate dehydrogenase</fullName>
        <ecNumber evidence="14">1.2.1.12</ecNumber>
    </recommendedName>
</protein>
<evidence type="ECO:0000313" key="17">
    <source>
        <dbReference type="Proteomes" id="UP000077684"/>
    </source>
</evidence>
<keyword evidence="7 11" id="KW-0520">NAD</keyword>
<dbReference type="FunFam" id="3.30.360.10:FF:000001">
    <property type="entry name" value="Glyceraldehyde-3-phosphate dehydrogenase"/>
    <property type="match status" value="1"/>
</dbReference>
<evidence type="ECO:0000256" key="10">
    <source>
        <dbReference type="PIRSR" id="PIRSR000149-2"/>
    </source>
</evidence>
<dbReference type="SUPFAM" id="SSF55347">
    <property type="entry name" value="Glyceraldehyde-3-phosphate dehydrogenase-like, C-terminal domain"/>
    <property type="match status" value="1"/>
</dbReference>
<dbReference type="SMART" id="SM00846">
    <property type="entry name" value="Gp_dh_N"/>
    <property type="match status" value="1"/>
</dbReference>
<evidence type="ECO:0000256" key="3">
    <source>
        <dbReference type="ARBA" id="ARBA00007406"/>
    </source>
</evidence>
<evidence type="ECO:0000256" key="14">
    <source>
        <dbReference type="RuleBase" id="RU361160"/>
    </source>
</evidence>
<feature type="binding site" evidence="11">
    <location>
        <position position="35"/>
    </location>
    <ligand>
        <name>NAD(+)</name>
        <dbReference type="ChEBI" id="CHEBI:57540"/>
    </ligand>
</feature>
<proteinExistence type="inferred from homology"/>
<evidence type="ECO:0000256" key="11">
    <source>
        <dbReference type="PIRSR" id="PIRSR000149-3"/>
    </source>
</evidence>
<dbReference type="FunFam" id="3.40.50.720:FF:000266">
    <property type="entry name" value="Glyceraldehyde-3-phosphate dehydrogenase"/>
    <property type="match status" value="1"/>
</dbReference>
<dbReference type="InterPro" id="IPR020830">
    <property type="entry name" value="GlycerAld_3-P_DH_AS"/>
</dbReference>
<dbReference type="Pfam" id="PF00044">
    <property type="entry name" value="Gp_dh_N"/>
    <property type="match status" value="1"/>
</dbReference>
<feature type="domain" description="Glyceraldehyde 3-phosphate dehydrogenase NAD(P) binding" evidence="15">
    <location>
        <begin position="4"/>
        <end position="152"/>
    </location>
</feature>
<dbReference type="GO" id="GO:0006096">
    <property type="term" value="P:glycolytic process"/>
    <property type="evidence" value="ECO:0007669"/>
    <property type="project" value="UniProtKB-KW"/>
</dbReference>
<dbReference type="EMBL" id="LWDE02000682">
    <property type="protein sequence ID" value="KAE8245677.1"/>
    <property type="molecule type" value="Genomic_DNA"/>
</dbReference>
<name>A0A8X7MR94_9BASI</name>
<evidence type="ECO:0000256" key="1">
    <source>
        <dbReference type="ARBA" id="ARBA00004496"/>
    </source>
</evidence>
<dbReference type="GO" id="GO:0050661">
    <property type="term" value="F:NADP binding"/>
    <property type="evidence" value="ECO:0007669"/>
    <property type="project" value="InterPro"/>
</dbReference>
<comment type="pathway">
    <text evidence="2 14">Carbohydrate degradation; glycolysis; pyruvate from D-glyceraldehyde 3-phosphate: step 1/5.</text>
</comment>
<evidence type="ECO:0000256" key="5">
    <source>
        <dbReference type="ARBA" id="ARBA00022490"/>
    </source>
</evidence>
<reference evidence="16" key="1">
    <citation type="submission" date="2016-04" db="EMBL/GenBank/DDBJ databases">
        <authorList>
            <person name="Nguyen H.D."/>
            <person name="Samba Siva P."/>
            <person name="Cullis J."/>
            <person name="Levesque C.A."/>
            <person name="Hambleton S."/>
        </authorList>
    </citation>
    <scope>NUCLEOTIDE SEQUENCE</scope>
    <source>
        <strain evidence="16">DAOMC 236426</strain>
    </source>
</reference>
<dbReference type="AlphaFoldDB" id="A0A8X7MR94"/>
<feature type="binding site" evidence="10">
    <location>
        <position position="234"/>
    </location>
    <ligand>
        <name>D-glyceraldehyde 3-phosphate</name>
        <dbReference type="ChEBI" id="CHEBI:59776"/>
    </ligand>
</feature>
<sequence length="343" mass="36519">MAPVPVGINGFGRIGRIVFRNAVVHDKVQIVAINDPFIDLEYMVYMLKYDSTHGVFNGEVSTKDGKLIVNGRSISVYAEKDPANIPWGKDGAYYVVESTGVFTTTEKAGLHLKGGAKKVVISAPSADAPMLVCGVNLDTYDPKVNVVSNASCTTNCLAPLAKVIHDKFGIVEALMTTVHATTATQKTVDGPSAKDWRGGRSASANIIPSSTGAAKAVGKVIPSLNGKLTGMAFRVPTTNVSVVDLTARLEKGASYDEIKAELKRASENELKGILGYTEDAVVSQDFIGHSASSVFDASAGISLNPNFVKLVSWYDNEWGYSNRVLDLIYHMASKDSAGGPSRL</sequence>
<dbReference type="Proteomes" id="UP000077684">
    <property type="component" value="Unassembled WGS sequence"/>
</dbReference>
<gene>
    <name evidence="16" type="ORF">A4X06_0g5496</name>
</gene>
<keyword evidence="8 14" id="KW-0324">Glycolysis</keyword>
<dbReference type="GO" id="GO:0004365">
    <property type="term" value="F:glyceraldehyde-3-phosphate dehydrogenase (NAD+) (phosphorylating) activity"/>
    <property type="evidence" value="ECO:0007669"/>
    <property type="project" value="UniProtKB-UniRule"/>
</dbReference>
<dbReference type="EC" id="1.2.1.12" evidence="14"/>
<keyword evidence="11" id="KW-0547">Nucleotide-binding</keyword>
<keyword evidence="5" id="KW-0963">Cytoplasm</keyword>
<comment type="caution">
    <text evidence="16">The sequence shown here is derived from an EMBL/GenBank/DDBJ whole genome shotgun (WGS) entry which is preliminary data.</text>
</comment>
<feature type="site" description="Activates thiol group during catalysis" evidence="12">
    <location>
        <position position="179"/>
    </location>
</feature>
<dbReference type="InterPro" id="IPR020828">
    <property type="entry name" value="GlycerAld_3-P_DH_NAD(P)-bd"/>
</dbReference>
<dbReference type="PANTHER" id="PTHR10836:SF76">
    <property type="entry name" value="GLYCERALDEHYDE-3-PHOSPHATE DEHYDROGENASE-RELATED"/>
    <property type="match status" value="1"/>
</dbReference>
<feature type="binding site" evidence="11">
    <location>
        <position position="122"/>
    </location>
    <ligand>
        <name>NAD(+)</name>
        <dbReference type="ChEBI" id="CHEBI:57540"/>
    </ligand>
</feature>
<dbReference type="SUPFAM" id="SSF51735">
    <property type="entry name" value="NAD(P)-binding Rossmann-fold domains"/>
    <property type="match status" value="1"/>
</dbReference>
<comment type="subunit">
    <text evidence="4 14">Homotetramer.</text>
</comment>
<dbReference type="InterPro" id="IPR006424">
    <property type="entry name" value="Glyceraldehyde-3-P_DH_1"/>
</dbReference>
<dbReference type="InterPro" id="IPR036291">
    <property type="entry name" value="NAD(P)-bd_dom_sf"/>
</dbReference>
<dbReference type="GO" id="GO:0005829">
    <property type="term" value="C:cytosol"/>
    <property type="evidence" value="ECO:0007669"/>
    <property type="project" value="TreeGrafter"/>
</dbReference>
<feature type="binding site" evidence="11">
    <location>
        <position position="316"/>
    </location>
    <ligand>
        <name>NAD(+)</name>
        <dbReference type="ChEBI" id="CHEBI:57540"/>
    </ligand>
</feature>
<dbReference type="CDD" id="cd05214">
    <property type="entry name" value="GAPDH_I_N"/>
    <property type="match status" value="1"/>
</dbReference>
<organism evidence="16 17">
    <name type="scientific">Tilletia controversa</name>
    <name type="common">dwarf bunt fungus</name>
    <dbReference type="NCBI Taxonomy" id="13291"/>
    <lineage>
        <taxon>Eukaryota</taxon>
        <taxon>Fungi</taxon>
        <taxon>Dikarya</taxon>
        <taxon>Basidiomycota</taxon>
        <taxon>Ustilaginomycotina</taxon>
        <taxon>Exobasidiomycetes</taxon>
        <taxon>Tilletiales</taxon>
        <taxon>Tilletiaceae</taxon>
        <taxon>Tilletia</taxon>
    </lineage>
</organism>